<protein>
    <submittedName>
        <fullName evidence="3">DgyrCDS5433</fullName>
    </submittedName>
</protein>
<proteinExistence type="predicted"/>
<dbReference type="InterPro" id="IPR015671">
    <property type="entry name" value="GSCR1_dom"/>
</dbReference>
<feature type="region of interest" description="Disordered" evidence="1">
    <location>
        <begin position="58"/>
        <end position="80"/>
    </location>
</feature>
<dbReference type="PANTHER" id="PTHR15572:SF0">
    <property type="entry name" value="GLUTAMINE-RICH PROTEIN-RELATED"/>
    <property type="match status" value="1"/>
</dbReference>
<evidence type="ECO:0000313" key="4">
    <source>
        <dbReference type="Proteomes" id="UP000549394"/>
    </source>
</evidence>
<accession>A0A7I8VJU7</accession>
<feature type="region of interest" description="Disordered" evidence="1">
    <location>
        <begin position="800"/>
        <end position="830"/>
    </location>
</feature>
<evidence type="ECO:0000259" key="2">
    <source>
        <dbReference type="Pfam" id="PF15249"/>
    </source>
</evidence>
<dbReference type="GO" id="GO:0045893">
    <property type="term" value="P:positive regulation of DNA-templated transcription"/>
    <property type="evidence" value="ECO:0007669"/>
    <property type="project" value="TreeGrafter"/>
</dbReference>
<sequence>MDNGLDVLPSELDELIPAATDDDDIGQLIDAVESLSNDPAFVSSFSSSIDFDNFPNLEPVPVTPEEPPRQLNPTPAPIKKPSATATIQINSNVISNASAIQLGATPNQVVLPKVGQSTPNNVIQGQQIIINGANLPNIPLQQINIASLLPNKTLSVRPQQTVQPGSGGNIIVRAIQPNIILQPQQLTQVLLTPNSTSSQSPQQIILAQQPVSNCPTNTQPIVVEPQNTNINLINVGNLNFQGYNLQSVNPVQPNLAPPRQPLQIVANNGVPVPIRSQLQDHLGLKQKLIVVTSAPPTSSVTVRCLSSATLASSRNFIPQTSQTINTISSTSTDPNIVKVVPSNNLRTDQQQIIPNSFQNTGNNQPSESPSSQPQAATLSGSSTFSKPQLERIVNHLKNEINSLSSKQPLGPQDENKLAALRDAHEAIRNKINDPRPAQPSRPIAQVPPNVTISQASPFPQKSPILQKNIRIQQSTRPVNIVPANNVCTSQPVKTEPLTITIQKGTATQGIEANHIKLVNNKLILPPSLEERIKRLPEDKQMKVYRHFINEAQGHINNATNFQNANVTLPADLGATPVMKLPIVTASATMPKTFATPTQPVKKTTVQATTPVQMAHNQLLNDHKFALNPEIKEPFKDIKDVCRRLVRYHVFQHRMPQKEVLAYDDECFEGLSQKLLAKKEQLQAKFHMLMLEESMRRVPSAEMVLIGRMFINNEKTQLEEDKLRVNRSSPTFFPTPRLADDNDELSYNELRNFFVPIKEELDTEEYVETPMEEVENFVAPDEDILPPFPEEDLMLQLEDRNIEPPEPKRPKVEESASMPLESIVDDSVQSTNGSLELDAAVQSILN</sequence>
<keyword evidence="4" id="KW-1185">Reference proteome</keyword>
<reference evidence="3 4" key="1">
    <citation type="submission" date="2020-08" db="EMBL/GenBank/DDBJ databases">
        <authorList>
            <person name="Hejnol A."/>
        </authorList>
    </citation>
    <scope>NUCLEOTIDE SEQUENCE [LARGE SCALE GENOMIC DNA]</scope>
</reference>
<name>A0A7I8VJU7_9ANNE</name>
<dbReference type="EMBL" id="CAJFCJ010000006">
    <property type="protein sequence ID" value="CAD5116555.1"/>
    <property type="molecule type" value="Genomic_DNA"/>
</dbReference>
<feature type="compositionally biased region" description="Low complexity" evidence="1">
    <location>
        <begin position="364"/>
        <end position="374"/>
    </location>
</feature>
<dbReference type="PANTHER" id="PTHR15572">
    <property type="entry name" value="GLIOMA TUMOR SUPPRESSOR CANDIDATE REGION GENE 1"/>
    <property type="match status" value="1"/>
</dbReference>
<dbReference type="GO" id="GO:0016514">
    <property type="term" value="C:SWI/SNF complex"/>
    <property type="evidence" value="ECO:0007669"/>
    <property type="project" value="TreeGrafter"/>
</dbReference>
<feature type="compositionally biased region" description="Basic and acidic residues" evidence="1">
    <location>
        <begin position="800"/>
        <end position="813"/>
    </location>
</feature>
<comment type="caution">
    <text evidence="3">The sequence shown here is derived from an EMBL/GenBank/DDBJ whole genome shotgun (WGS) entry which is preliminary data.</text>
</comment>
<dbReference type="Pfam" id="PF15249">
    <property type="entry name" value="GLTSCR1"/>
    <property type="match status" value="1"/>
</dbReference>
<feature type="region of interest" description="Disordered" evidence="1">
    <location>
        <begin position="355"/>
        <end position="383"/>
    </location>
</feature>
<dbReference type="Proteomes" id="UP000549394">
    <property type="component" value="Unassembled WGS sequence"/>
</dbReference>
<evidence type="ECO:0000313" key="3">
    <source>
        <dbReference type="EMBL" id="CAD5116555.1"/>
    </source>
</evidence>
<dbReference type="OrthoDB" id="2556847at2759"/>
<feature type="domain" description="GLTSCR protein conserved" evidence="2">
    <location>
        <begin position="621"/>
        <end position="721"/>
    </location>
</feature>
<dbReference type="AlphaFoldDB" id="A0A7I8VJU7"/>
<evidence type="ECO:0000256" key="1">
    <source>
        <dbReference type="SAM" id="MobiDB-lite"/>
    </source>
</evidence>
<dbReference type="InterPro" id="IPR052438">
    <property type="entry name" value="Chromatin_remod/trans_coact"/>
</dbReference>
<gene>
    <name evidence="3" type="ORF">DGYR_LOCUS5164</name>
</gene>
<organism evidence="3 4">
    <name type="scientific">Dimorphilus gyrociliatus</name>
    <dbReference type="NCBI Taxonomy" id="2664684"/>
    <lineage>
        <taxon>Eukaryota</taxon>
        <taxon>Metazoa</taxon>
        <taxon>Spiralia</taxon>
        <taxon>Lophotrochozoa</taxon>
        <taxon>Annelida</taxon>
        <taxon>Polychaeta</taxon>
        <taxon>Polychaeta incertae sedis</taxon>
        <taxon>Dinophilidae</taxon>
        <taxon>Dimorphilus</taxon>
    </lineage>
</organism>